<evidence type="ECO:0000259" key="1">
    <source>
        <dbReference type="Pfam" id="PF12937"/>
    </source>
</evidence>
<dbReference type="InterPro" id="IPR036047">
    <property type="entry name" value="F-box-like_dom_sf"/>
</dbReference>
<evidence type="ECO:0000313" key="2">
    <source>
        <dbReference type="EMBL" id="OCH86122.1"/>
    </source>
</evidence>
<reference evidence="2 3" key="1">
    <citation type="submission" date="2016-07" db="EMBL/GenBank/DDBJ databases">
        <title>Draft genome of the white-rot fungus Obba rivulosa 3A-2.</title>
        <authorList>
            <consortium name="DOE Joint Genome Institute"/>
            <person name="Miettinen O."/>
            <person name="Riley R."/>
            <person name="Acob R."/>
            <person name="Barry K."/>
            <person name="Cullen D."/>
            <person name="De Vries R."/>
            <person name="Hainaut M."/>
            <person name="Hatakka A."/>
            <person name="Henrissat B."/>
            <person name="Hilden K."/>
            <person name="Kuo R."/>
            <person name="Labutti K."/>
            <person name="Lipzen A."/>
            <person name="Makela M.R."/>
            <person name="Sandor L."/>
            <person name="Spatafora J.W."/>
            <person name="Grigoriev I.V."/>
            <person name="Hibbett D.S."/>
        </authorList>
    </citation>
    <scope>NUCLEOTIDE SEQUENCE [LARGE SCALE GENOMIC DNA]</scope>
    <source>
        <strain evidence="2 3">3A-2</strain>
    </source>
</reference>
<sequence length="525" mass="58883">MTLNNPKMWSNALPPLAEFKVQIAHLSPTELWTVKNALKVLHAAVDGQLNSLCRINRLPPEILIMIFHHTFNPVNDDDDPWNSSILDCAELTTMTHVCKHWREIAVGAASLWKHISKSGPSPSLCLERSRLSPLLIHAVDTGLCDLARGLLSSGRPIKVLILYFHAYYDPEPLRGPATYLETLHLSYYVVHGQSQKVPLFDGQTPVLHTLTLWHSSLPANSFDTLTRLAVYDVPGRPELSTILSLFQASPNLEDIILVAIDITLDHRRLPVVHLNHLRTLYLGSVHAMCAAGILSHVSVHINAAINLQTDFGMIIPRSHVSNDISRFAYWHATDKLIIIATGSSSAISMTAHDVKEVTTQDCVDILGELPQAQITELWLQSYFESTREELQGLYSGFSSLTTIVYCIRYEDSYNAVEVLLDHGTSDDIPLCPALTTLRLLILAEGALDVALIRNFTGSRMQMGFPIRKLIIESIKPLPETEEIKGLVEEVECKVVDKLPTMAMPEICMRRREVHGLWDRWLWGWN</sequence>
<feature type="domain" description="F-box" evidence="1">
    <location>
        <begin position="55"/>
        <end position="116"/>
    </location>
</feature>
<dbReference type="OrthoDB" id="3353710at2759"/>
<dbReference type="Proteomes" id="UP000250043">
    <property type="component" value="Unassembled WGS sequence"/>
</dbReference>
<proteinExistence type="predicted"/>
<organism evidence="2 3">
    <name type="scientific">Obba rivulosa</name>
    <dbReference type="NCBI Taxonomy" id="1052685"/>
    <lineage>
        <taxon>Eukaryota</taxon>
        <taxon>Fungi</taxon>
        <taxon>Dikarya</taxon>
        <taxon>Basidiomycota</taxon>
        <taxon>Agaricomycotina</taxon>
        <taxon>Agaricomycetes</taxon>
        <taxon>Polyporales</taxon>
        <taxon>Gelatoporiaceae</taxon>
        <taxon>Obba</taxon>
    </lineage>
</organism>
<name>A0A8E2ASX8_9APHY</name>
<accession>A0A8E2ASX8</accession>
<dbReference type="InterPro" id="IPR001810">
    <property type="entry name" value="F-box_dom"/>
</dbReference>
<evidence type="ECO:0000313" key="3">
    <source>
        <dbReference type="Proteomes" id="UP000250043"/>
    </source>
</evidence>
<keyword evidence="3" id="KW-1185">Reference proteome</keyword>
<dbReference type="SUPFAM" id="SSF81383">
    <property type="entry name" value="F-box domain"/>
    <property type="match status" value="1"/>
</dbReference>
<dbReference type="Gene3D" id="1.20.1280.50">
    <property type="match status" value="1"/>
</dbReference>
<gene>
    <name evidence="2" type="ORF">OBBRIDRAFT_828497</name>
</gene>
<dbReference type="EMBL" id="KV722543">
    <property type="protein sequence ID" value="OCH86122.1"/>
    <property type="molecule type" value="Genomic_DNA"/>
</dbReference>
<dbReference type="Pfam" id="PF12937">
    <property type="entry name" value="F-box-like"/>
    <property type="match status" value="1"/>
</dbReference>
<protein>
    <recommendedName>
        <fullName evidence="1">F-box domain-containing protein</fullName>
    </recommendedName>
</protein>
<dbReference type="AlphaFoldDB" id="A0A8E2ASX8"/>